<name>A0A1B4FXN4_9BURK</name>
<protein>
    <recommendedName>
        <fullName evidence="3">WbnG</fullName>
    </recommendedName>
</protein>
<dbReference type="Proteomes" id="UP000067711">
    <property type="component" value="Chromosome 1"/>
</dbReference>
<dbReference type="Pfam" id="PF08889">
    <property type="entry name" value="WbqC"/>
    <property type="match status" value="1"/>
</dbReference>
<evidence type="ECO:0008006" key="3">
    <source>
        <dbReference type="Google" id="ProtNLM"/>
    </source>
</evidence>
<dbReference type="EMBL" id="CP013389">
    <property type="protein sequence ID" value="AOJ08434.1"/>
    <property type="molecule type" value="Genomic_DNA"/>
</dbReference>
<sequence length="236" mass="26519">MQADRRLAIMQPYFFPYVGYFQLMASVDVFVVYDDVAFINRGWINRNRINVNGEPHMITVPLQRASQNRRICDIDVAPDAAWRAKLLRTIHQNYARAPQFARVFPMIERVMLHDAANLADFLLHGLTVLRDHLRLKTEIVATSRRYGNAELKAQARIIDIALKERAGTYVNAAGGQELYNVDDFAAAGLQLTFLTPELTPYAPVRGAFVPALSIIDVLMCNDDASVDHLLGCATLS</sequence>
<gene>
    <name evidence="1" type="ORF">WS71_13355</name>
</gene>
<dbReference type="AlphaFoldDB" id="A0A1B4FXN4"/>
<accession>A0A1B4FXN4</accession>
<evidence type="ECO:0000313" key="2">
    <source>
        <dbReference type="Proteomes" id="UP000067711"/>
    </source>
</evidence>
<dbReference type="RefSeq" id="WP_066491023.1">
    <property type="nucleotide sequence ID" value="NZ_CP013389.1"/>
</dbReference>
<proteinExistence type="predicted"/>
<organism evidence="1 2">
    <name type="scientific">Burkholderia mayonis</name>
    <dbReference type="NCBI Taxonomy" id="1385591"/>
    <lineage>
        <taxon>Bacteria</taxon>
        <taxon>Pseudomonadati</taxon>
        <taxon>Pseudomonadota</taxon>
        <taxon>Betaproteobacteria</taxon>
        <taxon>Burkholderiales</taxon>
        <taxon>Burkholderiaceae</taxon>
        <taxon>Burkholderia</taxon>
        <taxon>pseudomallei group</taxon>
    </lineage>
</organism>
<reference evidence="1 2" key="1">
    <citation type="submission" date="2015-12" db="EMBL/GenBank/DDBJ databases">
        <title>Diversity of Burkholderia near neighbor genomes.</title>
        <authorList>
            <person name="Sahl J."/>
            <person name="Wagner D."/>
            <person name="Keim P."/>
        </authorList>
    </citation>
    <scope>NUCLEOTIDE SEQUENCE [LARGE SCALE GENOMIC DNA]</scope>
    <source>
        <strain evidence="1 2">BDU8</strain>
    </source>
</reference>
<evidence type="ECO:0000313" key="1">
    <source>
        <dbReference type="EMBL" id="AOJ08434.1"/>
    </source>
</evidence>
<dbReference type="InterPro" id="IPR014985">
    <property type="entry name" value="WbqC"/>
</dbReference>